<evidence type="ECO:0000256" key="4">
    <source>
        <dbReference type="ARBA" id="ARBA00023002"/>
    </source>
</evidence>
<dbReference type="Gene3D" id="3.30.1130.10">
    <property type="match status" value="1"/>
</dbReference>
<sequence>MPTTKEDLKKLTQLGKGSAKPARTLEVFPNHSGQNLEVELHCTEFTCRCPLTGQPDYAEILITYVPNKYVVESKSMKLYLETFREVGVFHEHLAVDIGNDFVKFVKPKKCEVEVIFNTRGGIAISARWKMGNKATNSEGFDDDETYFTKDDSGIIRAYVNGREEK</sequence>
<dbReference type="Proteomes" id="UP000177907">
    <property type="component" value="Unassembled WGS sequence"/>
</dbReference>
<organism evidence="6 7">
    <name type="scientific">Candidatus Magasanikbacteria bacterium RIFOXYC2_FULL_42_28</name>
    <dbReference type="NCBI Taxonomy" id="1798704"/>
    <lineage>
        <taxon>Bacteria</taxon>
        <taxon>Candidatus Magasanikiibacteriota</taxon>
    </lineage>
</organism>
<dbReference type="GO" id="GO:0033739">
    <property type="term" value="F:preQ1 synthase activity"/>
    <property type="evidence" value="ECO:0007669"/>
    <property type="project" value="UniProtKB-UniRule"/>
</dbReference>
<evidence type="ECO:0000313" key="6">
    <source>
        <dbReference type="EMBL" id="OGH88192.1"/>
    </source>
</evidence>
<dbReference type="AlphaFoldDB" id="A0A1F6NW72"/>
<evidence type="ECO:0000256" key="3">
    <source>
        <dbReference type="ARBA" id="ARBA00022857"/>
    </source>
</evidence>
<dbReference type="HAMAP" id="MF_00818">
    <property type="entry name" value="QueF_type1"/>
    <property type="match status" value="1"/>
</dbReference>
<evidence type="ECO:0000313" key="7">
    <source>
        <dbReference type="Proteomes" id="UP000177907"/>
    </source>
</evidence>
<dbReference type="InterPro" id="IPR016856">
    <property type="entry name" value="QueF_type1"/>
</dbReference>
<dbReference type="EC" id="1.7.1.13" evidence="5"/>
<dbReference type="STRING" id="1798704.A3J93_00420"/>
<keyword evidence="4 5" id="KW-0560">Oxidoreductase</keyword>
<keyword evidence="3 5" id="KW-0521">NADP</keyword>
<evidence type="ECO:0000256" key="5">
    <source>
        <dbReference type="HAMAP-Rule" id="MF_00818"/>
    </source>
</evidence>
<dbReference type="Pfam" id="PF14489">
    <property type="entry name" value="QueF"/>
    <property type="match status" value="1"/>
</dbReference>
<dbReference type="GO" id="GO:0008616">
    <property type="term" value="P:tRNA queuosine(34) biosynthetic process"/>
    <property type="evidence" value="ECO:0007669"/>
    <property type="project" value="UniProtKB-UniRule"/>
</dbReference>
<dbReference type="InterPro" id="IPR050084">
    <property type="entry name" value="NADPH_dep_7-cyano-7-deazaG_red"/>
</dbReference>
<dbReference type="NCBIfam" id="TIGR03139">
    <property type="entry name" value="QueF-II"/>
    <property type="match status" value="1"/>
</dbReference>
<gene>
    <name evidence="5" type="primary">queF</name>
    <name evidence="6" type="ORF">A3J93_00420</name>
</gene>
<feature type="active site" description="Proton donor" evidence="5">
    <location>
        <position position="56"/>
    </location>
</feature>
<protein>
    <recommendedName>
        <fullName evidence="5">NADPH-dependent 7-cyano-7-deazaguanine reductase</fullName>
        <ecNumber evidence="5">1.7.1.13</ecNumber>
    </recommendedName>
    <alternativeName>
        <fullName evidence="5">7-cyano-7-carbaguanine reductase</fullName>
    </alternativeName>
    <alternativeName>
        <fullName evidence="5">NADPH-dependent nitrile oxidoreductase</fullName>
    </alternativeName>
    <alternativeName>
        <fullName evidence="5">PreQ(0) reductase</fullName>
    </alternativeName>
</protein>
<comment type="subcellular location">
    <subcellularLocation>
        <location evidence="5">Cytoplasm</location>
    </subcellularLocation>
</comment>
<comment type="function">
    <text evidence="5">Catalyzes the NADPH-dependent reduction of 7-cyano-7-deazaguanine (preQ0) to 7-aminomethyl-7-deazaguanine (preQ1).</text>
</comment>
<feature type="binding site" evidence="5">
    <location>
        <begin position="71"/>
        <end position="73"/>
    </location>
    <ligand>
        <name>substrate</name>
    </ligand>
</feature>
<evidence type="ECO:0000256" key="2">
    <source>
        <dbReference type="ARBA" id="ARBA00022785"/>
    </source>
</evidence>
<dbReference type="PANTHER" id="PTHR34354:SF1">
    <property type="entry name" value="NADPH-DEPENDENT 7-CYANO-7-DEAZAGUANINE REDUCTASE"/>
    <property type="match status" value="1"/>
</dbReference>
<comment type="similarity">
    <text evidence="5">Belongs to the GTP cyclohydrolase I family. QueF type 1 subfamily.</text>
</comment>
<dbReference type="PANTHER" id="PTHR34354">
    <property type="entry name" value="NADPH-DEPENDENT 7-CYANO-7-DEAZAGUANINE REDUCTASE"/>
    <property type="match status" value="1"/>
</dbReference>
<keyword evidence="2 5" id="KW-0671">Queuosine biosynthesis</keyword>
<dbReference type="UniPathway" id="UPA00392"/>
<comment type="caution">
    <text evidence="6">The sequence shown here is derived from an EMBL/GenBank/DDBJ whole genome shotgun (WGS) entry which is preliminary data.</text>
</comment>
<proteinExistence type="inferred from homology"/>
<dbReference type="EMBL" id="MFQZ01000005">
    <property type="protein sequence ID" value="OGH88192.1"/>
    <property type="molecule type" value="Genomic_DNA"/>
</dbReference>
<dbReference type="InterPro" id="IPR043133">
    <property type="entry name" value="GTP-CH-I_C/QueF"/>
</dbReference>
<keyword evidence="1 5" id="KW-0963">Cytoplasm</keyword>
<comment type="pathway">
    <text evidence="5">tRNA modification; tRNA-queuosine biosynthesis.</text>
</comment>
<reference evidence="6 7" key="1">
    <citation type="journal article" date="2016" name="Nat. Commun.">
        <title>Thousands of microbial genomes shed light on interconnected biogeochemical processes in an aquifer system.</title>
        <authorList>
            <person name="Anantharaman K."/>
            <person name="Brown C.T."/>
            <person name="Hug L.A."/>
            <person name="Sharon I."/>
            <person name="Castelle C.J."/>
            <person name="Probst A.J."/>
            <person name="Thomas B.C."/>
            <person name="Singh A."/>
            <person name="Wilkins M.J."/>
            <person name="Karaoz U."/>
            <person name="Brodie E.L."/>
            <person name="Williams K.H."/>
            <person name="Hubbard S.S."/>
            <person name="Banfield J.F."/>
        </authorList>
    </citation>
    <scope>NUCLEOTIDE SEQUENCE [LARGE SCALE GENOMIC DNA]</scope>
</reference>
<feature type="active site" description="Thioimide intermediate" evidence="5">
    <location>
        <position position="49"/>
    </location>
</feature>
<accession>A0A1F6NW72</accession>
<dbReference type="InterPro" id="IPR029500">
    <property type="entry name" value="QueF"/>
</dbReference>
<evidence type="ECO:0000256" key="1">
    <source>
        <dbReference type="ARBA" id="ARBA00022490"/>
    </source>
</evidence>
<dbReference type="GO" id="GO:0005737">
    <property type="term" value="C:cytoplasm"/>
    <property type="evidence" value="ECO:0007669"/>
    <property type="project" value="UniProtKB-SubCell"/>
</dbReference>
<name>A0A1F6NW72_9BACT</name>
<comment type="catalytic activity">
    <reaction evidence="5">
        <text>7-aminomethyl-7-carbaguanine + 2 NADP(+) = 7-cyano-7-carbaguanine + 2 NADPH + 3 H(+)</text>
        <dbReference type="Rhea" id="RHEA:13409"/>
        <dbReference type="ChEBI" id="CHEBI:15378"/>
        <dbReference type="ChEBI" id="CHEBI:45075"/>
        <dbReference type="ChEBI" id="CHEBI:57783"/>
        <dbReference type="ChEBI" id="CHEBI:58349"/>
        <dbReference type="ChEBI" id="CHEBI:58703"/>
        <dbReference type="EC" id="1.7.1.13"/>
    </reaction>
</comment>
<dbReference type="SUPFAM" id="SSF55620">
    <property type="entry name" value="Tetrahydrobiopterin biosynthesis enzymes-like"/>
    <property type="match status" value="1"/>
</dbReference>
<feature type="binding site" evidence="5">
    <location>
        <begin position="90"/>
        <end position="91"/>
    </location>
    <ligand>
        <name>substrate</name>
    </ligand>
</feature>